<dbReference type="PROSITE" id="PS50893">
    <property type="entry name" value="ABC_TRANSPORTER_2"/>
    <property type="match status" value="1"/>
</dbReference>
<dbReference type="PANTHER" id="PTHR42781">
    <property type="entry name" value="SPERMIDINE/PUTRESCINE IMPORT ATP-BINDING PROTEIN POTA"/>
    <property type="match status" value="1"/>
</dbReference>
<dbReference type="InterPro" id="IPR017666">
    <property type="entry name" value="AminoethylPonate_ABC_PhnT2"/>
</dbReference>
<keyword evidence="4" id="KW-0547">Nucleotide-binding</keyword>
<keyword evidence="7" id="KW-0472">Membrane</keyword>
<dbReference type="AlphaFoldDB" id="A0A0J6IXW7"/>
<dbReference type="SUPFAM" id="SSF50331">
    <property type="entry name" value="MOP-like"/>
    <property type="match status" value="1"/>
</dbReference>
<dbReference type="InterPro" id="IPR027417">
    <property type="entry name" value="P-loop_NTPase"/>
</dbReference>
<protein>
    <submittedName>
        <fullName evidence="9">Sulfate ABC transporter ATP-binding protein</fullName>
    </submittedName>
</protein>
<reference evidence="9 10" key="1">
    <citation type="submission" date="2015-02" db="EMBL/GenBank/DDBJ databases">
        <title>Pseudomonas helleri sp. nov. and Pseudomonas weihenstephanensis sp. nov., isolated from raw cows milk.</title>
        <authorList>
            <person name="von Neubeck M."/>
            <person name="Huptas C."/>
            <person name="Wenning M."/>
            <person name="Scherer S."/>
        </authorList>
    </citation>
    <scope>NUCLEOTIDE SEQUENCE [LARGE SCALE GENOMIC DNA]</scope>
    <source>
        <strain evidence="9 10">DSM 29166</strain>
    </source>
</reference>
<keyword evidence="2" id="KW-1003">Cell membrane</keyword>
<proteinExistence type="predicted"/>
<dbReference type="SMART" id="SM00382">
    <property type="entry name" value="AAA"/>
    <property type="match status" value="1"/>
</dbReference>
<evidence type="ECO:0000256" key="3">
    <source>
        <dbReference type="ARBA" id="ARBA00022519"/>
    </source>
</evidence>
<accession>A0A0J6IHT6</accession>
<evidence type="ECO:0000259" key="8">
    <source>
        <dbReference type="PROSITE" id="PS50893"/>
    </source>
</evidence>
<keyword evidence="5 9" id="KW-0067">ATP-binding</keyword>
<dbReference type="InterPro" id="IPR008995">
    <property type="entry name" value="Mo/tungstate-bd_C_term_dom"/>
</dbReference>
<dbReference type="Pfam" id="PF08402">
    <property type="entry name" value="TOBE_2"/>
    <property type="match status" value="1"/>
</dbReference>
<evidence type="ECO:0000256" key="5">
    <source>
        <dbReference type="ARBA" id="ARBA00022840"/>
    </source>
</evidence>
<name>A0A0J6IXW7_9PSED</name>
<dbReference type="Gene3D" id="3.40.50.300">
    <property type="entry name" value="P-loop containing nucleotide triphosphate hydrolases"/>
    <property type="match status" value="1"/>
</dbReference>
<accession>A0A0J6IXW7</accession>
<keyword evidence="3" id="KW-0997">Cell inner membrane</keyword>
<evidence type="ECO:0000256" key="6">
    <source>
        <dbReference type="ARBA" id="ARBA00022967"/>
    </source>
</evidence>
<evidence type="ECO:0000256" key="1">
    <source>
        <dbReference type="ARBA" id="ARBA00022448"/>
    </source>
</evidence>
<dbReference type="SUPFAM" id="SSF52540">
    <property type="entry name" value="P-loop containing nucleoside triphosphate hydrolases"/>
    <property type="match status" value="1"/>
</dbReference>
<dbReference type="Pfam" id="PF00005">
    <property type="entry name" value="ABC_tran"/>
    <property type="match status" value="1"/>
</dbReference>
<organism evidence="9 10">
    <name type="scientific">Pseudomonas weihenstephanensis</name>
    <dbReference type="NCBI Taxonomy" id="1608994"/>
    <lineage>
        <taxon>Bacteria</taxon>
        <taxon>Pseudomonadati</taxon>
        <taxon>Pseudomonadota</taxon>
        <taxon>Gammaproteobacteria</taxon>
        <taxon>Pseudomonadales</taxon>
        <taxon>Pseudomonadaceae</taxon>
        <taxon>Pseudomonas</taxon>
    </lineage>
</organism>
<dbReference type="GO" id="GO:0005524">
    <property type="term" value="F:ATP binding"/>
    <property type="evidence" value="ECO:0007669"/>
    <property type="project" value="UniProtKB-KW"/>
</dbReference>
<evidence type="ECO:0000313" key="10">
    <source>
        <dbReference type="Proteomes" id="UP000036325"/>
    </source>
</evidence>
<dbReference type="GO" id="GO:0015697">
    <property type="term" value="P:quaternary ammonium group transport"/>
    <property type="evidence" value="ECO:0007669"/>
    <property type="project" value="UniProtKB-ARBA"/>
</dbReference>
<dbReference type="InterPro" id="IPR017871">
    <property type="entry name" value="ABC_transporter-like_CS"/>
</dbReference>
<evidence type="ECO:0000256" key="7">
    <source>
        <dbReference type="ARBA" id="ARBA00023136"/>
    </source>
</evidence>
<dbReference type="NCBIfam" id="TIGR03265">
    <property type="entry name" value="PhnT2"/>
    <property type="match status" value="1"/>
</dbReference>
<dbReference type="PATRIC" id="fig|1608994.3.peg.2478"/>
<keyword evidence="6" id="KW-1278">Translocase</keyword>
<dbReference type="EMBL" id="JYLF01000003">
    <property type="protein sequence ID" value="KMN14190.1"/>
    <property type="molecule type" value="Genomic_DNA"/>
</dbReference>
<dbReference type="InterPro" id="IPR003439">
    <property type="entry name" value="ABC_transporter-like_ATP-bd"/>
</dbReference>
<comment type="caution">
    <text evidence="9">The sequence shown here is derived from an EMBL/GenBank/DDBJ whole genome shotgun (WGS) entry which is preliminary data.</text>
</comment>
<evidence type="ECO:0000313" key="9">
    <source>
        <dbReference type="EMBL" id="KMN14190.1"/>
    </source>
</evidence>
<evidence type="ECO:0000256" key="4">
    <source>
        <dbReference type="ARBA" id="ARBA00022741"/>
    </source>
</evidence>
<dbReference type="PANTHER" id="PTHR42781:SF5">
    <property type="entry name" value="PUTRESCINE TRANSPORT ATP-BINDING PROTEIN POTG"/>
    <property type="match status" value="1"/>
</dbReference>
<dbReference type="InterPro" id="IPR050093">
    <property type="entry name" value="ABC_SmlMolc_Importer"/>
</dbReference>
<sequence length="358" mass="38895">MNRSNATAVSQPGVPMKVRNVSKRFGAFTALDDVSLEVAAGELVCLLGPSGCGKTTLLRCIAGLERQDSGVLYLGSRDVSDLAPQARDYGILFQSYALFPNLSVEANIAYGLAGSNRDVVRKRVSEMLELVGLNGSEKKFPGQLSGGQQQRVALARALAPAPSLLLLDEPMSALDARVREHLCTELRQLQRQLGITTLMVTHNQDEAMLMADRIAVMNHGKVEQYATPQAIYNKPATPFVAEFVGQGNWLPFQRSSDSHAQVGGLNMRLADDASGVASGRLFCRPEAITVNPLQHQENLFPARVRDITFLGNRCRMRFELNHLPGHALTAEVGSHDLPRLGNQDIVVALPPSCLQVFA</sequence>
<dbReference type="PROSITE" id="PS00211">
    <property type="entry name" value="ABC_TRANSPORTER_1"/>
    <property type="match status" value="1"/>
</dbReference>
<feature type="domain" description="ABC transporter" evidence="8">
    <location>
        <begin position="16"/>
        <end position="244"/>
    </location>
</feature>
<dbReference type="GO" id="GO:0016887">
    <property type="term" value="F:ATP hydrolysis activity"/>
    <property type="evidence" value="ECO:0007669"/>
    <property type="project" value="InterPro"/>
</dbReference>
<dbReference type="InterPro" id="IPR003593">
    <property type="entry name" value="AAA+_ATPase"/>
</dbReference>
<dbReference type="GO" id="GO:0022857">
    <property type="term" value="F:transmembrane transporter activity"/>
    <property type="evidence" value="ECO:0007669"/>
    <property type="project" value="InterPro"/>
</dbReference>
<dbReference type="Proteomes" id="UP000036325">
    <property type="component" value="Unassembled WGS sequence"/>
</dbReference>
<dbReference type="FunFam" id="3.40.50.300:FF:000425">
    <property type="entry name" value="Probable ABC transporter, ATP-binding subunit"/>
    <property type="match status" value="1"/>
</dbReference>
<gene>
    <name evidence="9" type="ORF">TU86_09300</name>
</gene>
<dbReference type="RefSeq" id="WP_048364001.1">
    <property type="nucleotide sequence ID" value="NZ_JAAEBV010000002.1"/>
</dbReference>
<evidence type="ECO:0000256" key="2">
    <source>
        <dbReference type="ARBA" id="ARBA00022475"/>
    </source>
</evidence>
<dbReference type="GO" id="GO:0043190">
    <property type="term" value="C:ATP-binding cassette (ABC) transporter complex"/>
    <property type="evidence" value="ECO:0007669"/>
    <property type="project" value="InterPro"/>
</dbReference>
<dbReference type="InterPro" id="IPR013611">
    <property type="entry name" value="Transp-assoc_OB_typ2"/>
</dbReference>
<keyword evidence="1" id="KW-0813">Transport</keyword>
<dbReference type="STRING" id="1608994.TU86_09300"/>
<dbReference type="OrthoDB" id="9802264at2"/>